<dbReference type="Proteomes" id="UP000299102">
    <property type="component" value="Unassembled WGS sequence"/>
</dbReference>
<evidence type="ECO:0000313" key="3">
    <source>
        <dbReference type="Proteomes" id="UP000299102"/>
    </source>
</evidence>
<organism evidence="2 3">
    <name type="scientific">Eumeta variegata</name>
    <name type="common">Bagworm moth</name>
    <name type="synonym">Eumeta japonica</name>
    <dbReference type="NCBI Taxonomy" id="151549"/>
    <lineage>
        <taxon>Eukaryota</taxon>
        <taxon>Metazoa</taxon>
        <taxon>Ecdysozoa</taxon>
        <taxon>Arthropoda</taxon>
        <taxon>Hexapoda</taxon>
        <taxon>Insecta</taxon>
        <taxon>Pterygota</taxon>
        <taxon>Neoptera</taxon>
        <taxon>Endopterygota</taxon>
        <taxon>Lepidoptera</taxon>
        <taxon>Glossata</taxon>
        <taxon>Ditrysia</taxon>
        <taxon>Tineoidea</taxon>
        <taxon>Psychidae</taxon>
        <taxon>Oiketicinae</taxon>
        <taxon>Eumeta</taxon>
    </lineage>
</organism>
<dbReference type="Pfam" id="PF00078">
    <property type="entry name" value="RVT_1"/>
    <property type="match status" value="1"/>
</dbReference>
<dbReference type="OrthoDB" id="5534248at2759"/>
<protein>
    <submittedName>
        <fullName evidence="2">RNA-directed DNA polymerase from mobile element jockey</fullName>
    </submittedName>
</protein>
<dbReference type="AlphaFoldDB" id="A0A4C1ZIP8"/>
<keyword evidence="2" id="KW-0695">RNA-directed DNA polymerase</keyword>
<name>A0A4C1ZIP8_EUMVA</name>
<accession>A0A4C1ZIP8</accession>
<comment type="caution">
    <text evidence="2">The sequence shown here is derived from an EMBL/GenBank/DDBJ whole genome shotgun (WGS) entry which is preliminary data.</text>
</comment>
<feature type="domain" description="Reverse transcriptase" evidence="1">
    <location>
        <begin position="76"/>
        <end position="181"/>
    </location>
</feature>
<dbReference type="STRING" id="151549.A0A4C1ZIP8"/>
<keyword evidence="3" id="KW-1185">Reference proteome</keyword>
<proteinExistence type="predicted"/>
<sequence length="305" mass="35370">MQLICAGGCAIYKLQHNWDSSFAVDNQEKAECIADSIELQCSHTLPPHNSQHITLIEEEKNDKREKASRLRALSLLYSEYTNDIPRLSSDVQIALFADDTALYLRGQTERNICPHLQKAIEKLARWFQIWRIEINAEKSAAISFIYRKGRSPVVIAHGTSPLRIYNAPIPWQHTYKYLDITLDRNFYFRDHIKRIRKTAIFYQSRLKGMLGRNSKLSLRNKRTLYLMCIRTVLTYASPVFAHAVPNTLKKLQVLQNKFCRAATNAHWCVKNSVLHRDLDLPSIKKLVACKVGIRAKVLRDNDFEW</sequence>
<evidence type="ECO:0000313" key="2">
    <source>
        <dbReference type="EMBL" id="GBP87638.1"/>
    </source>
</evidence>
<reference evidence="2 3" key="1">
    <citation type="journal article" date="2019" name="Commun. Biol.">
        <title>The bagworm genome reveals a unique fibroin gene that provides high tensile strength.</title>
        <authorList>
            <person name="Kono N."/>
            <person name="Nakamura H."/>
            <person name="Ohtoshi R."/>
            <person name="Tomita M."/>
            <person name="Numata K."/>
            <person name="Arakawa K."/>
        </authorList>
    </citation>
    <scope>NUCLEOTIDE SEQUENCE [LARGE SCALE GENOMIC DNA]</scope>
</reference>
<gene>
    <name evidence="2" type="primary">pol</name>
    <name evidence="2" type="ORF">EVAR_62696_1</name>
</gene>
<evidence type="ECO:0000259" key="1">
    <source>
        <dbReference type="Pfam" id="PF00078"/>
    </source>
</evidence>
<keyword evidence="2" id="KW-0548">Nucleotidyltransferase</keyword>
<dbReference type="EMBL" id="BGZK01001873">
    <property type="protein sequence ID" value="GBP87638.1"/>
    <property type="molecule type" value="Genomic_DNA"/>
</dbReference>
<dbReference type="GO" id="GO:0003964">
    <property type="term" value="F:RNA-directed DNA polymerase activity"/>
    <property type="evidence" value="ECO:0007669"/>
    <property type="project" value="UniProtKB-KW"/>
</dbReference>
<dbReference type="InterPro" id="IPR000477">
    <property type="entry name" value="RT_dom"/>
</dbReference>
<keyword evidence="2" id="KW-0808">Transferase</keyword>